<evidence type="ECO:0000256" key="1">
    <source>
        <dbReference type="SAM" id="Phobius"/>
    </source>
</evidence>
<dbReference type="AlphaFoldDB" id="A0A1G2B2M6"/>
<feature type="transmembrane region" description="Helical" evidence="1">
    <location>
        <begin position="274"/>
        <end position="295"/>
    </location>
</feature>
<dbReference type="EMBL" id="MHKE01000020">
    <property type="protein sequence ID" value="OGY82440.1"/>
    <property type="molecule type" value="Genomic_DNA"/>
</dbReference>
<proteinExistence type="predicted"/>
<feature type="transmembrane region" description="Helical" evidence="1">
    <location>
        <begin position="171"/>
        <end position="196"/>
    </location>
</feature>
<evidence type="ECO:0000313" key="2">
    <source>
        <dbReference type="EMBL" id="OGY82440.1"/>
    </source>
</evidence>
<feature type="transmembrane region" description="Helical" evidence="1">
    <location>
        <begin position="364"/>
        <end position="382"/>
    </location>
</feature>
<evidence type="ECO:0008006" key="4">
    <source>
        <dbReference type="Google" id="ProtNLM"/>
    </source>
</evidence>
<feature type="transmembrane region" description="Helical" evidence="1">
    <location>
        <begin position="125"/>
        <end position="142"/>
    </location>
</feature>
<feature type="transmembrane region" description="Helical" evidence="1">
    <location>
        <begin position="149"/>
        <end position="165"/>
    </location>
</feature>
<dbReference type="Proteomes" id="UP000179164">
    <property type="component" value="Unassembled WGS sequence"/>
</dbReference>
<feature type="transmembrane region" description="Helical" evidence="1">
    <location>
        <begin position="326"/>
        <end position="343"/>
    </location>
</feature>
<keyword evidence="1" id="KW-0812">Transmembrane</keyword>
<feature type="transmembrane region" description="Helical" evidence="1">
    <location>
        <begin position="16"/>
        <end position="36"/>
    </location>
</feature>
<keyword evidence="1" id="KW-1133">Transmembrane helix</keyword>
<feature type="transmembrane region" description="Helical" evidence="1">
    <location>
        <begin position="81"/>
        <end position="97"/>
    </location>
</feature>
<feature type="transmembrane region" description="Helical" evidence="1">
    <location>
        <begin position="216"/>
        <end position="237"/>
    </location>
</feature>
<feature type="transmembrane region" description="Helical" evidence="1">
    <location>
        <begin position="302"/>
        <end position="320"/>
    </location>
</feature>
<protein>
    <recommendedName>
        <fullName evidence="4">Glycosyltransferase RgtA/B/C/D-like domain-containing protein</fullName>
    </recommendedName>
</protein>
<keyword evidence="1" id="KW-0472">Membrane</keyword>
<gene>
    <name evidence="2" type="ORF">A2898_05400</name>
</gene>
<reference evidence="2 3" key="1">
    <citation type="journal article" date="2016" name="Nat. Commun.">
        <title>Thousands of microbial genomes shed light on interconnected biogeochemical processes in an aquifer system.</title>
        <authorList>
            <person name="Anantharaman K."/>
            <person name="Brown C.T."/>
            <person name="Hug L.A."/>
            <person name="Sharon I."/>
            <person name="Castelle C.J."/>
            <person name="Probst A.J."/>
            <person name="Thomas B.C."/>
            <person name="Singh A."/>
            <person name="Wilkins M.J."/>
            <person name="Karaoz U."/>
            <person name="Brodie E.L."/>
            <person name="Williams K.H."/>
            <person name="Hubbard S.S."/>
            <person name="Banfield J.F."/>
        </authorList>
    </citation>
    <scope>NUCLEOTIDE SEQUENCE [LARGE SCALE GENOMIC DNA]</scope>
</reference>
<name>A0A1G2B2M6_9BACT</name>
<accession>A0A1G2B2M6</accession>
<comment type="caution">
    <text evidence="2">The sequence shown here is derived from an EMBL/GenBank/DDBJ whole genome shotgun (WGS) entry which is preliminary data.</text>
</comment>
<dbReference type="STRING" id="1798543.A2898_05400"/>
<evidence type="ECO:0000313" key="3">
    <source>
        <dbReference type="Proteomes" id="UP000179164"/>
    </source>
</evidence>
<organism evidence="2 3">
    <name type="scientific">Candidatus Kerfeldbacteria bacterium RIFCSPLOWO2_01_FULL_48_11</name>
    <dbReference type="NCBI Taxonomy" id="1798543"/>
    <lineage>
        <taxon>Bacteria</taxon>
        <taxon>Candidatus Kerfeldiibacteriota</taxon>
    </lineage>
</organism>
<sequence length="519" mass="59480">MNFPLQAPSWLRHHSVAIIALGIFAVSFIFLLWLQADPTFADPDSFYHAKMAMVLRDEGIIQTFPWLQFTFLRDAYTDQHFLYHIFLIPFVTILPPIVGTKLVTILLASSVVLLVYLFLNSLKVPWAWAFAMLLLLVTPLTFRLSLAKAPSVSLLFLIGGIWLLIRKKYLWLGVLSFLYVWSYGGFLLLLFSAGVWVSIGFLQDILALRRIARREYLFTFGTVFIGTTLGVIVNPFFPQNIAFFWNQLVKIGIVNYQGVIGVGNEWYPYKFIDLVSNTIFLSIIVLIGVVVFVVLLKRQSKVSWLFLILALFFFLLTLKSKRYVEYYVPFGMLFGATAIGQAASQLEMRQLARDMYRWVTRKKVLGIVVALYFIVTLPGLAVRDVRTTKRDLGGGSNVLRFSQASHWLATNTPEGSVVFHSSWDEFPILFYHNTHNYYIIGLDPTFMYEYDRRLYALMVDITTGKEVENPGSVLRDEFGASYAFVEKNHDGMKRIIESISGVELVYSDNEAFIYDIRTQ</sequence>